<dbReference type="CDD" id="cd14667">
    <property type="entry name" value="3D_containing_proteins"/>
    <property type="match status" value="1"/>
</dbReference>
<reference evidence="3" key="1">
    <citation type="submission" date="2020-08" db="EMBL/GenBank/DDBJ databases">
        <title>Genome public.</title>
        <authorList>
            <person name="Liu C."/>
            <person name="Sun Q."/>
        </authorList>
    </citation>
    <scope>NUCLEOTIDE SEQUENCE</scope>
    <source>
        <strain evidence="3">NSJ-28</strain>
    </source>
</reference>
<dbReference type="AlphaFoldDB" id="A0A923LZ18"/>
<dbReference type="RefSeq" id="WP_186950293.1">
    <property type="nucleotide sequence ID" value="NZ_JACOPL010000021.1"/>
</dbReference>
<proteinExistence type="predicted"/>
<protein>
    <submittedName>
        <fullName evidence="3">Peptidoglycan DD-metalloendopeptidase family protein</fullName>
    </submittedName>
</protein>
<name>A0A923LZ18_9FIRM</name>
<dbReference type="PANTHER" id="PTHR21666">
    <property type="entry name" value="PEPTIDASE-RELATED"/>
    <property type="match status" value="1"/>
</dbReference>
<dbReference type="Gene3D" id="2.70.70.10">
    <property type="entry name" value="Glucose Permease (Domain IIA)"/>
    <property type="match status" value="1"/>
</dbReference>
<dbReference type="Pfam" id="PF24032">
    <property type="entry name" value="YQBQ"/>
    <property type="match status" value="1"/>
</dbReference>
<evidence type="ECO:0000313" key="4">
    <source>
        <dbReference type="Proteomes" id="UP000606499"/>
    </source>
</evidence>
<evidence type="ECO:0000259" key="2">
    <source>
        <dbReference type="Pfam" id="PF24032"/>
    </source>
</evidence>
<comment type="caution">
    <text evidence="3">The sequence shown here is derived from an EMBL/GenBank/DDBJ whole genome shotgun (WGS) entry which is preliminary data.</text>
</comment>
<dbReference type="Pfam" id="PF01551">
    <property type="entry name" value="Peptidase_M23"/>
    <property type="match status" value="1"/>
</dbReference>
<evidence type="ECO:0000313" key="3">
    <source>
        <dbReference type="EMBL" id="MBC5726607.1"/>
    </source>
</evidence>
<evidence type="ECO:0000259" key="1">
    <source>
        <dbReference type="Pfam" id="PF01551"/>
    </source>
</evidence>
<dbReference type="InterPro" id="IPR056937">
    <property type="entry name" value="YqbQ/XkdQ"/>
</dbReference>
<dbReference type="InterPro" id="IPR050570">
    <property type="entry name" value="Cell_wall_metabolism_enzyme"/>
</dbReference>
<gene>
    <name evidence="3" type="ORF">H8S45_14220</name>
</gene>
<dbReference type="InterPro" id="IPR016047">
    <property type="entry name" value="M23ase_b-sheet_dom"/>
</dbReference>
<dbReference type="Proteomes" id="UP000606499">
    <property type="component" value="Unassembled WGS sequence"/>
</dbReference>
<dbReference type="EMBL" id="JACOPL010000021">
    <property type="protein sequence ID" value="MBC5726607.1"/>
    <property type="molecule type" value="Genomic_DNA"/>
</dbReference>
<dbReference type="SUPFAM" id="SSF69279">
    <property type="entry name" value="Phage tail proteins"/>
    <property type="match status" value="1"/>
</dbReference>
<organism evidence="3 4">
    <name type="scientific">Agathobaculum faecis</name>
    <dbReference type="NCBI Taxonomy" id="2763013"/>
    <lineage>
        <taxon>Bacteria</taxon>
        <taxon>Bacillati</taxon>
        <taxon>Bacillota</taxon>
        <taxon>Clostridia</taxon>
        <taxon>Eubacteriales</taxon>
        <taxon>Butyricicoccaceae</taxon>
        <taxon>Agathobaculum</taxon>
    </lineage>
</organism>
<dbReference type="InterPro" id="IPR011055">
    <property type="entry name" value="Dup_hybrid_motif"/>
</dbReference>
<keyword evidence="4" id="KW-1185">Reference proteome</keyword>
<dbReference type="GO" id="GO:0004222">
    <property type="term" value="F:metalloendopeptidase activity"/>
    <property type="evidence" value="ECO:0007669"/>
    <property type="project" value="TreeGrafter"/>
</dbReference>
<dbReference type="PANTHER" id="PTHR21666:SF270">
    <property type="entry name" value="MUREIN HYDROLASE ACTIVATOR ENVC"/>
    <property type="match status" value="1"/>
</dbReference>
<accession>A0A923LZ18</accession>
<sequence>MGKYVWPCPGYSRISSGYGNRVHPISGKVQFHDGIDLAAASGTPILAFGPGTVTMSGWNGGYGNYISIDHGGGLMSFYGHCSALYVSKGATVKAGQKIAAVGTTGSSTGNHLHFGMHRNGSPVNPQSYVKDSDTTANYTGSGGGSATNTVKAMFTAYYPADNAMEGGFLDAMGSPLDTSKRTCAAPPSVPFGTKVTVQGTGTSLDGVTYTVNDRGSAIQIENGVYHFDLLMRTNEECNNWGVKYGTAIIGGDGASSGSAEESEPQSKPITKVVVKSTTGAAGTRKEDLRQLPSYQQAGIEITIQNNNNQMQNPIVEGDVVWETTRRGSPSSLKFTVVKDEMLNFHEGNPVSFRFNGSDVFYGYVFSKSRSDSLLIDVTCYDQLRYLKNKDTISYENKTYTELLKMLAADYGLTVGTVADTKYKIPQRIEEGTLFDTLGNASDLTLINTGKVFNLYDDFGKLTLKPYEELLLPIYIDEDTAQDYTYTSSIDSDVYNRIKLAYDNGETGEREVHVMNDTASQGRWGVLQYYAKLDSALSTADLQTKAQALLKYFNVIRRELTMKKVFGDIRARAGASVAVGMGLGDINISNYMCIEKAKHTFSHGLYTMDLYLSGIRGEFSA</sequence>
<feature type="domain" description="M23ase beta-sheet core" evidence="1">
    <location>
        <begin position="30"/>
        <end position="125"/>
    </location>
</feature>
<dbReference type="CDD" id="cd12797">
    <property type="entry name" value="M23_peptidase"/>
    <property type="match status" value="1"/>
</dbReference>
<dbReference type="SUPFAM" id="SSF51261">
    <property type="entry name" value="Duplicated hybrid motif"/>
    <property type="match status" value="1"/>
</dbReference>
<dbReference type="InterPro" id="IPR059180">
    <property type="entry name" value="3D_YorM"/>
</dbReference>
<feature type="domain" description="YqbQ/XkdQ" evidence="2">
    <location>
        <begin position="319"/>
        <end position="611"/>
    </location>
</feature>